<feature type="region of interest" description="Disordered" evidence="2">
    <location>
        <begin position="1"/>
        <end position="43"/>
    </location>
</feature>
<dbReference type="PANTHER" id="PTHR13890:SF35">
    <property type="entry name" value="MAGNESIUM TRANSPORTER MRS2-3"/>
    <property type="match status" value="1"/>
</dbReference>
<comment type="caution">
    <text evidence="3">The sequence shown here is derived from an EMBL/GenBank/DDBJ whole genome shotgun (WGS) entry which is preliminary data.</text>
</comment>
<gene>
    <name evidence="3" type="ORF">V6N12_067265</name>
</gene>
<reference evidence="3 4" key="1">
    <citation type="journal article" date="2024" name="G3 (Bethesda)">
        <title>Genome assembly of Hibiscus sabdariffa L. provides insights into metabolisms of medicinal natural products.</title>
        <authorList>
            <person name="Kim T."/>
        </authorList>
    </citation>
    <scope>NUCLEOTIDE SEQUENCE [LARGE SCALE GENOMIC DNA]</scope>
    <source>
        <strain evidence="3">TK-2024</strain>
        <tissue evidence="3">Old leaves</tissue>
    </source>
</reference>
<proteinExistence type="inferred from homology"/>
<dbReference type="InterPro" id="IPR039204">
    <property type="entry name" value="MRS2-like"/>
</dbReference>
<evidence type="ECO:0000256" key="1">
    <source>
        <dbReference type="ARBA" id="ARBA00007535"/>
    </source>
</evidence>
<feature type="compositionally biased region" description="Polar residues" evidence="2">
    <location>
        <begin position="1"/>
        <end position="13"/>
    </location>
</feature>
<comment type="similarity">
    <text evidence="1">Belongs to the CorA metal ion transporter (MIT) (TC 1.A.35.5) family.</text>
</comment>
<dbReference type="Proteomes" id="UP001472677">
    <property type="component" value="Unassembled WGS sequence"/>
</dbReference>
<evidence type="ECO:0000313" key="3">
    <source>
        <dbReference type="EMBL" id="KAK8505296.1"/>
    </source>
</evidence>
<evidence type="ECO:0000313" key="4">
    <source>
        <dbReference type="Proteomes" id="UP001472677"/>
    </source>
</evidence>
<dbReference type="Gene3D" id="2.40.128.330">
    <property type="match status" value="1"/>
</dbReference>
<name>A0ABR2BDU2_9ROSI</name>
<dbReference type="EMBL" id="JBBPBM010000128">
    <property type="protein sequence ID" value="KAK8505296.1"/>
    <property type="molecule type" value="Genomic_DNA"/>
</dbReference>
<evidence type="ECO:0000256" key="2">
    <source>
        <dbReference type="SAM" id="MobiDB-lite"/>
    </source>
</evidence>
<organism evidence="3 4">
    <name type="scientific">Hibiscus sabdariffa</name>
    <name type="common">roselle</name>
    <dbReference type="NCBI Taxonomy" id="183260"/>
    <lineage>
        <taxon>Eukaryota</taxon>
        <taxon>Viridiplantae</taxon>
        <taxon>Streptophyta</taxon>
        <taxon>Embryophyta</taxon>
        <taxon>Tracheophyta</taxon>
        <taxon>Spermatophyta</taxon>
        <taxon>Magnoliopsida</taxon>
        <taxon>eudicotyledons</taxon>
        <taxon>Gunneridae</taxon>
        <taxon>Pentapetalae</taxon>
        <taxon>rosids</taxon>
        <taxon>malvids</taxon>
        <taxon>Malvales</taxon>
        <taxon>Malvaceae</taxon>
        <taxon>Malvoideae</taxon>
        <taxon>Hibiscus</taxon>
    </lineage>
</organism>
<sequence>MGNNGSGNSTAFVQTRGRLGPIEPVHYNRQPYPRLHRPSSSEKGDDCPFMACTELDGPDHGGGGRKAFHHRRTGLPDRSLQIFDPFLSYPSMVLGGERAIVINLEHIKTTITAQEVLLLNFKDPSVTPFVNELQRKIQSEILSFLFHTFVWK</sequence>
<protein>
    <submittedName>
        <fullName evidence="3">Uncharacterized protein</fullName>
    </submittedName>
</protein>
<accession>A0ABR2BDU2</accession>
<keyword evidence="4" id="KW-1185">Reference proteome</keyword>
<dbReference type="PANTHER" id="PTHR13890">
    <property type="entry name" value="RNA SPLICING PROTEIN MRS2, MITOCHONDRIAL"/>
    <property type="match status" value="1"/>
</dbReference>